<sequence length="125" mass="13118">MLSILALASLIGYALAQQAIFLLPEPGTSIAPGATVEVELHQADTTSSLAELGIAIGLMVCPSDGCAYWDPANDGIGQILYNGPFNPQWNPDGYTQSFNLTFPNVTGPSILSLTQMQGLGVSETF</sequence>
<evidence type="ECO:0000256" key="1">
    <source>
        <dbReference type="SAM" id="SignalP"/>
    </source>
</evidence>
<gene>
    <name evidence="2" type="ORF">OBBRIDRAFT_722450</name>
</gene>
<dbReference type="OrthoDB" id="2841294at2759"/>
<dbReference type="Proteomes" id="UP000250043">
    <property type="component" value="Unassembled WGS sequence"/>
</dbReference>
<keyword evidence="3" id="KW-1185">Reference proteome</keyword>
<name>A0A8E2DRZ2_9APHY</name>
<reference evidence="2 3" key="1">
    <citation type="submission" date="2016-07" db="EMBL/GenBank/DDBJ databases">
        <title>Draft genome of the white-rot fungus Obba rivulosa 3A-2.</title>
        <authorList>
            <consortium name="DOE Joint Genome Institute"/>
            <person name="Miettinen O."/>
            <person name="Riley R."/>
            <person name="Acob R."/>
            <person name="Barry K."/>
            <person name="Cullen D."/>
            <person name="De Vries R."/>
            <person name="Hainaut M."/>
            <person name="Hatakka A."/>
            <person name="Henrissat B."/>
            <person name="Hilden K."/>
            <person name="Kuo R."/>
            <person name="Labutti K."/>
            <person name="Lipzen A."/>
            <person name="Makela M.R."/>
            <person name="Sandor L."/>
            <person name="Spatafora J.W."/>
            <person name="Grigoriev I.V."/>
            <person name="Hibbett D.S."/>
        </authorList>
    </citation>
    <scope>NUCLEOTIDE SEQUENCE [LARGE SCALE GENOMIC DNA]</scope>
    <source>
        <strain evidence="2 3">3A-2</strain>
    </source>
</reference>
<feature type="signal peptide" evidence="1">
    <location>
        <begin position="1"/>
        <end position="16"/>
    </location>
</feature>
<dbReference type="Pfam" id="PF19271">
    <property type="entry name" value="Nis1"/>
    <property type="match status" value="1"/>
</dbReference>
<evidence type="ECO:0000313" key="3">
    <source>
        <dbReference type="Proteomes" id="UP000250043"/>
    </source>
</evidence>
<dbReference type="InterPro" id="IPR045469">
    <property type="entry name" value="Nis1"/>
</dbReference>
<protein>
    <submittedName>
        <fullName evidence="2">Uncharacterized protein</fullName>
    </submittedName>
</protein>
<dbReference type="EMBL" id="KV722342">
    <property type="protein sequence ID" value="OCH94587.1"/>
    <property type="molecule type" value="Genomic_DNA"/>
</dbReference>
<evidence type="ECO:0000313" key="2">
    <source>
        <dbReference type="EMBL" id="OCH94587.1"/>
    </source>
</evidence>
<proteinExistence type="predicted"/>
<dbReference type="AlphaFoldDB" id="A0A8E2DRZ2"/>
<organism evidence="2 3">
    <name type="scientific">Obba rivulosa</name>
    <dbReference type="NCBI Taxonomy" id="1052685"/>
    <lineage>
        <taxon>Eukaryota</taxon>
        <taxon>Fungi</taxon>
        <taxon>Dikarya</taxon>
        <taxon>Basidiomycota</taxon>
        <taxon>Agaricomycotina</taxon>
        <taxon>Agaricomycetes</taxon>
        <taxon>Polyporales</taxon>
        <taxon>Gelatoporiaceae</taxon>
        <taxon>Obba</taxon>
    </lineage>
</organism>
<keyword evidence="1" id="KW-0732">Signal</keyword>
<feature type="chain" id="PRO_5034787326" evidence="1">
    <location>
        <begin position="17"/>
        <end position="125"/>
    </location>
</feature>
<accession>A0A8E2DRZ2</accession>